<feature type="compositionally biased region" description="Low complexity" evidence="1">
    <location>
        <begin position="49"/>
        <end position="59"/>
    </location>
</feature>
<feature type="region of interest" description="Disordered" evidence="1">
    <location>
        <begin position="24"/>
        <end position="71"/>
    </location>
</feature>
<dbReference type="AlphaFoldDB" id="A0A820HKE8"/>
<sequence length="127" mass="13060">MASRLCPTRAMLQIPRYMPTLITRTQTTQTTQTTPTAGKGIPPPGNFNSAIPPAASSDPSAKKNIPPLGGPAGNQAFLETPAGKLGAVAVVAIGLYAGYKMFGGSKEDAKDDKKKDSKGKDDKSGGA</sequence>
<organism evidence="2 3">
    <name type="scientific">Adineta steineri</name>
    <dbReference type="NCBI Taxonomy" id="433720"/>
    <lineage>
        <taxon>Eukaryota</taxon>
        <taxon>Metazoa</taxon>
        <taxon>Spiralia</taxon>
        <taxon>Gnathifera</taxon>
        <taxon>Rotifera</taxon>
        <taxon>Eurotatoria</taxon>
        <taxon>Bdelloidea</taxon>
        <taxon>Adinetida</taxon>
        <taxon>Adinetidae</taxon>
        <taxon>Adineta</taxon>
    </lineage>
</organism>
<feature type="non-terminal residue" evidence="2">
    <location>
        <position position="1"/>
    </location>
</feature>
<comment type="caution">
    <text evidence="2">The sequence shown here is derived from an EMBL/GenBank/DDBJ whole genome shotgun (WGS) entry which is preliminary data.</text>
</comment>
<dbReference type="EMBL" id="CAJOBB010013717">
    <property type="protein sequence ID" value="CAF4294749.1"/>
    <property type="molecule type" value="Genomic_DNA"/>
</dbReference>
<feature type="region of interest" description="Disordered" evidence="1">
    <location>
        <begin position="103"/>
        <end position="127"/>
    </location>
</feature>
<reference evidence="2" key="1">
    <citation type="submission" date="2021-02" db="EMBL/GenBank/DDBJ databases">
        <authorList>
            <person name="Nowell W R."/>
        </authorList>
    </citation>
    <scope>NUCLEOTIDE SEQUENCE</scope>
</reference>
<dbReference type="Proteomes" id="UP000663868">
    <property type="component" value="Unassembled WGS sequence"/>
</dbReference>
<protein>
    <submittedName>
        <fullName evidence="2">Uncharacterized protein</fullName>
    </submittedName>
</protein>
<proteinExistence type="predicted"/>
<accession>A0A820HKE8</accession>
<gene>
    <name evidence="2" type="ORF">KXQ929_LOCUS45192</name>
</gene>
<evidence type="ECO:0000313" key="2">
    <source>
        <dbReference type="EMBL" id="CAF4294749.1"/>
    </source>
</evidence>
<feature type="compositionally biased region" description="Low complexity" evidence="1">
    <location>
        <begin position="24"/>
        <end position="36"/>
    </location>
</feature>
<evidence type="ECO:0000256" key="1">
    <source>
        <dbReference type="SAM" id="MobiDB-lite"/>
    </source>
</evidence>
<feature type="compositionally biased region" description="Basic and acidic residues" evidence="1">
    <location>
        <begin position="105"/>
        <end position="127"/>
    </location>
</feature>
<name>A0A820HKE8_9BILA</name>
<evidence type="ECO:0000313" key="3">
    <source>
        <dbReference type="Proteomes" id="UP000663868"/>
    </source>
</evidence>